<protein>
    <submittedName>
        <fullName evidence="2">Uncharacterized protein</fullName>
    </submittedName>
</protein>
<accession>A0A699ZSP9</accession>
<feature type="compositionally biased region" description="Acidic residues" evidence="1">
    <location>
        <begin position="7"/>
        <end position="17"/>
    </location>
</feature>
<feature type="region of interest" description="Disordered" evidence="1">
    <location>
        <begin position="1"/>
        <end position="44"/>
    </location>
</feature>
<dbReference type="AlphaFoldDB" id="A0A699ZSP9"/>
<sequence>MQAAVPEDPDSGIEDRDEALQPDLTEAQRNRKPRLAGTLWPVAK</sequence>
<dbReference type="EMBL" id="BLLF01002471">
    <property type="protein sequence ID" value="GFH24200.1"/>
    <property type="molecule type" value="Genomic_DNA"/>
</dbReference>
<feature type="non-terminal residue" evidence="2">
    <location>
        <position position="1"/>
    </location>
</feature>
<name>A0A699ZSP9_HAELA</name>
<dbReference type="Proteomes" id="UP000485058">
    <property type="component" value="Unassembled WGS sequence"/>
</dbReference>
<evidence type="ECO:0000313" key="2">
    <source>
        <dbReference type="EMBL" id="GFH24200.1"/>
    </source>
</evidence>
<keyword evidence="3" id="KW-1185">Reference proteome</keyword>
<reference evidence="2 3" key="1">
    <citation type="submission" date="2020-02" db="EMBL/GenBank/DDBJ databases">
        <title>Draft genome sequence of Haematococcus lacustris strain NIES-144.</title>
        <authorList>
            <person name="Morimoto D."/>
            <person name="Nakagawa S."/>
            <person name="Yoshida T."/>
            <person name="Sawayama S."/>
        </authorList>
    </citation>
    <scope>NUCLEOTIDE SEQUENCE [LARGE SCALE GENOMIC DNA]</scope>
    <source>
        <strain evidence="2 3">NIES-144</strain>
    </source>
</reference>
<gene>
    <name evidence="2" type="ORF">HaLaN_21946</name>
</gene>
<comment type="caution">
    <text evidence="2">The sequence shown here is derived from an EMBL/GenBank/DDBJ whole genome shotgun (WGS) entry which is preliminary data.</text>
</comment>
<proteinExistence type="predicted"/>
<evidence type="ECO:0000313" key="3">
    <source>
        <dbReference type="Proteomes" id="UP000485058"/>
    </source>
</evidence>
<evidence type="ECO:0000256" key="1">
    <source>
        <dbReference type="SAM" id="MobiDB-lite"/>
    </source>
</evidence>
<organism evidence="2 3">
    <name type="scientific">Haematococcus lacustris</name>
    <name type="common">Green alga</name>
    <name type="synonym">Haematococcus pluvialis</name>
    <dbReference type="NCBI Taxonomy" id="44745"/>
    <lineage>
        <taxon>Eukaryota</taxon>
        <taxon>Viridiplantae</taxon>
        <taxon>Chlorophyta</taxon>
        <taxon>core chlorophytes</taxon>
        <taxon>Chlorophyceae</taxon>
        <taxon>CS clade</taxon>
        <taxon>Chlamydomonadales</taxon>
        <taxon>Haematococcaceae</taxon>
        <taxon>Haematococcus</taxon>
    </lineage>
</organism>